<evidence type="ECO:0000256" key="2">
    <source>
        <dbReference type="ARBA" id="ARBA00022490"/>
    </source>
</evidence>
<dbReference type="Gene3D" id="1.10.10.10">
    <property type="entry name" value="Winged helix-like DNA-binding domain superfamily/Winged helix DNA-binding domain"/>
    <property type="match status" value="1"/>
</dbReference>
<evidence type="ECO:0000256" key="4">
    <source>
        <dbReference type="ARBA" id="ARBA00022737"/>
    </source>
</evidence>
<feature type="domain" description="Ig-like" evidence="8">
    <location>
        <begin position="155"/>
        <end position="223"/>
    </location>
</feature>
<keyword evidence="7" id="KW-0175">Coiled coil</keyword>
<feature type="coiled-coil region" evidence="7">
    <location>
        <begin position="695"/>
        <end position="729"/>
    </location>
</feature>
<dbReference type="InterPro" id="IPR036179">
    <property type="entry name" value="Ig-like_dom_sf"/>
</dbReference>
<evidence type="ECO:0000256" key="6">
    <source>
        <dbReference type="ARBA" id="ARBA00023157"/>
    </source>
</evidence>
<name>A0A6J8ESQ0_MYTCO</name>
<evidence type="ECO:0008006" key="12">
    <source>
        <dbReference type="Google" id="ProtNLM"/>
    </source>
</evidence>
<dbReference type="SUPFAM" id="SSF48726">
    <property type="entry name" value="Immunoglobulin"/>
    <property type="match status" value="3"/>
</dbReference>
<dbReference type="InterPro" id="IPR020859">
    <property type="entry name" value="ROC"/>
</dbReference>
<evidence type="ECO:0000259" key="9">
    <source>
        <dbReference type="PROSITE" id="PS51424"/>
    </source>
</evidence>
<sequence>MFNNVEFAKNKAGKLKPQSQSSHQPFLITSLDIIDASPVGRLSVTCTTVSCYNSIAIESPEPELHLIEGSSLRLKYKLSTEERKLHFYKNNNYIAETKNITKEKSGVLNVLTIKSVTPEDKGLYYAAFFNLRSKVTKLTVQAMFTSDFDPIFCIEGDELQLKCSVYADNIGVKWLKNKTEIKENEHISIYWDGCNHLLTFKSAQMNDSGLYSIVAGSVQKQLSVTIQALFKQQLQSKTIMEGLGVIFECEIEKQYPVEWFKDERKVHDSSNITIDAPKERVYRLTILKTTLENKGKYEIKINNVTSGADLDVKEIPDAIKEMSEHDRIMFLKAAKNGTAVRYNIRIILVGKEGVGKTSLLRRLMSEEIEGVKSTDGINIEVKNCKIDLHTKEWIFTKGNKSPLREYPSDQYADCGFWDFAGQKEFYATHQTFLSRNAIYLLVVDVSEDFEMNTFENMIENQYDKNGEYIDFWLDNIHCYTVNNTDESMKSNLLNPPVIIIGTGMDKVEDTGKTKKSFEIYINKLLRQHPKRKHLRKLLFLSNTKPSEYKKEFQTLRNDIFERAKEIPKWGDNLPTRWICLEKEIDRLIDNKEFVISYDMAKGLASKCSFSLEEVNLELDSFLKYEHEIGNLIFFDDIKSYIILEPKWLVDVFKCFVAPFQFQSQFINMPEWSLLQSSGHLSKMLIKKLFTKVQVLNLTEKEALALEKRNEQKTRALQILKEKKAFALEERNEHKTLAMQILKEKKAFALKIMEKFDIIVKPITTANNEEYYMPCMMEATEFNQILETFNVRNNKCSRTSWFGLQFNFLPPAFFNHILVTFLKKYSLSTVREHTLAIYRGIGVFNLETSNCLKLVVCLSENSVAMQVWQFKKGDGICYHENRKYLTQIVGFLCQKYRINIPYQCFLKCPNGTHHDIAERIYLNDVSKTNENYCSEHANHTLDELRRFWFKVCIKNLRK</sequence>
<evidence type="ECO:0000256" key="3">
    <source>
        <dbReference type="ARBA" id="ARBA00022553"/>
    </source>
</evidence>
<dbReference type="PRINTS" id="PR00449">
    <property type="entry name" value="RASTRNSFRMNG"/>
</dbReference>
<evidence type="ECO:0000256" key="1">
    <source>
        <dbReference type="ARBA" id="ARBA00004496"/>
    </source>
</evidence>
<dbReference type="SMART" id="SM00409">
    <property type="entry name" value="IG"/>
    <property type="match status" value="3"/>
</dbReference>
<protein>
    <recommendedName>
        <fullName evidence="12">Roc domain-containing protein</fullName>
    </recommendedName>
</protein>
<keyword evidence="6" id="KW-1015">Disulfide bond</keyword>
<dbReference type="PANTHER" id="PTHR35971:SF5">
    <property type="entry name" value="OBSCURIN LIKE CYTOSKELETAL ADAPTOR 1"/>
    <property type="match status" value="1"/>
</dbReference>
<dbReference type="InterPro" id="IPR036388">
    <property type="entry name" value="WH-like_DNA-bd_sf"/>
</dbReference>
<dbReference type="EMBL" id="CACVKT020009837">
    <property type="protein sequence ID" value="CAC5423659.1"/>
    <property type="molecule type" value="Genomic_DNA"/>
</dbReference>
<dbReference type="AlphaFoldDB" id="A0A6J8ESQ0"/>
<organism evidence="10 11">
    <name type="scientific">Mytilus coruscus</name>
    <name type="common">Sea mussel</name>
    <dbReference type="NCBI Taxonomy" id="42192"/>
    <lineage>
        <taxon>Eukaryota</taxon>
        <taxon>Metazoa</taxon>
        <taxon>Spiralia</taxon>
        <taxon>Lophotrochozoa</taxon>
        <taxon>Mollusca</taxon>
        <taxon>Bivalvia</taxon>
        <taxon>Autobranchia</taxon>
        <taxon>Pteriomorphia</taxon>
        <taxon>Mytilida</taxon>
        <taxon>Mytiloidea</taxon>
        <taxon>Mytilidae</taxon>
        <taxon>Mytilinae</taxon>
        <taxon>Mytilus</taxon>
    </lineage>
</organism>
<dbReference type="Pfam" id="PF08477">
    <property type="entry name" value="Roc"/>
    <property type="match status" value="1"/>
</dbReference>
<dbReference type="SUPFAM" id="SSF52540">
    <property type="entry name" value="P-loop containing nucleoside triphosphate hydrolases"/>
    <property type="match status" value="1"/>
</dbReference>
<accession>A0A6J8ESQ0</accession>
<comment type="subcellular location">
    <subcellularLocation>
        <location evidence="1">Cytoplasm</location>
    </subcellularLocation>
</comment>
<dbReference type="InterPro" id="IPR013783">
    <property type="entry name" value="Ig-like_fold"/>
</dbReference>
<dbReference type="InterPro" id="IPR003599">
    <property type="entry name" value="Ig_sub"/>
</dbReference>
<gene>
    <name evidence="10" type="ORF">MCOR_55631</name>
</gene>
<evidence type="ECO:0000256" key="7">
    <source>
        <dbReference type="SAM" id="Coils"/>
    </source>
</evidence>
<keyword evidence="5" id="KW-0547">Nucleotide-binding</keyword>
<dbReference type="InterPro" id="IPR027417">
    <property type="entry name" value="P-loop_NTPase"/>
</dbReference>
<dbReference type="GO" id="GO:0000166">
    <property type="term" value="F:nucleotide binding"/>
    <property type="evidence" value="ECO:0007669"/>
    <property type="project" value="UniProtKB-KW"/>
</dbReference>
<dbReference type="PROSITE" id="PS51419">
    <property type="entry name" value="RAB"/>
    <property type="match status" value="1"/>
</dbReference>
<dbReference type="PROSITE" id="PS50835">
    <property type="entry name" value="IG_LIKE"/>
    <property type="match status" value="1"/>
</dbReference>
<evidence type="ECO:0000256" key="5">
    <source>
        <dbReference type="ARBA" id="ARBA00022741"/>
    </source>
</evidence>
<dbReference type="OrthoDB" id="6078042at2759"/>
<keyword evidence="11" id="KW-1185">Reference proteome</keyword>
<keyword evidence="4" id="KW-0677">Repeat</keyword>
<keyword evidence="3" id="KW-0597">Phosphoprotein</keyword>
<dbReference type="InterPro" id="IPR052385">
    <property type="entry name" value="Obscurin/Obscurin-like_Reg"/>
</dbReference>
<dbReference type="Gene3D" id="3.40.50.300">
    <property type="entry name" value="P-loop containing nucleotide triphosphate hydrolases"/>
    <property type="match status" value="1"/>
</dbReference>
<evidence type="ECO:0000313" key="10">
    <source>
        <dbReference type="EMBL" id="CAC5423659.1"/>
    </source>
</evidence>
<proteinExistence type="predicted"/>
<evidence type="ECO:0000259" key="8">
    <source>
        <dbReference type="PROSITE" id="PS50835"/>
    </source>
</evidence>
<dbReference type="Proteomes" id="UP000507470">
    <property type="component" value="Unassembled WGS sequence"/>
</dbReference>
<dbReference type="Pfam" id="PF07679">
    <property type="entry name" value="I-set"/>
    <property type="match status" value="2"/>
</dbReference>
<feature type="domain" description="Roc" evidence="9">
    <location>
        <begin position="337"/>
        <end position="566"/>
    </location>
</feature>
<keyword evidence="2" id="KW-0963">Cytoplasm</keyword>
<dbReference type="PANTHER" id="PTHR35971">
    <property type="entry name" value="SI:DKEY-31G6.6"/>
    <property type="match status" value="1"/>
</dbReference>
<dbReference type="InterPro" id="IPR013098">
    <property type="entry name" value="Ig_I-set"/>
</dbReference>
<dbReference type="PROSITE" id="PS51424">
    <property type="entry name" value="ROC"/>
    <property type="match status" value="1"/>
</dbReference>
<reference evidence="10 11" key="1">
    <citation type="submission" date="2020-06" db="EMBL/GenBank/DDBJ databases">
        <authorList>
            <person name="Li R."/>
            <person name="Bekaert M."/>
        </authorList>
    </citation>
    <scope>NUCLEOTIDE SEQUENCE [LARGE SCALE GENOMIC DNA]</scope>
    <source>
        <strain evidence="11">wild</strain>
    </source>
</reference>
<evidence type="ECO:0000313" key="11">
    <source>
        <dbReference type="Proteomes" id="UP000507470"/>
    </source>
</evidence>
<dbReference type="GO" id="GO:0005737">
    <property type="term" value="C:cytoplasm"/>
    <property type="evidence" value="ECO:0007669"/>
    <property type="project" value="UniProtKB-SubCell"/>
</dbReference>
<dbReference type="Gene3D" id="2.60.40.10">
    <property type="entry name" value="Immunoglobulins"/>
    <property type="match status" value="3"/>
</dbReference>
<dbReference type="InterPro" id="IPR007110">
    <property type="entry name" value="Ig-like_dom"/>
</dbReference>